<keyword evidence="1" id="KW-0812">Transmembrane</keyword>
<gene>
    <name evidence="2" type="ORF">DV733_10920</name>
</gene>
<dbReference type="Pfam" id="PF04307">
    <property type="entry name" value="YdjM"/>
    <property type="match status" value="1"/>
</dbReference>
<keyword evidence="1" id="KW-0472">Membrane</keyword>
<dbReference type="Proteomes" id="UP000296706">
    <property type="component" value="Chromosome"/>
</dbReference>
<dbReference type="AlphaFoldDB" id="A0A4D6HCB0"/>
<evidence type="ECO:0000313" key="2">
    <source>
        <dbReference type="EMBL" id="QCC51714.1"/>
    </source>
</evidence>
<accession>A0A4D6HCB0</accession>
<dbReference type="STRING" id="1457250.GCA_000755225_00709"/>
<dbReference type="KEGG" id="hsn:DV733_10920"/>
<dbReference type="RefSeq" id="WP_049994672.1">
    <property type="nucleotide sequence ID" value="NZ_CP031310.1"/>
</dbReference>
<keyword evidence="1" id="KW-1133">Transmembrane helix</keyword>
<dbReference type="GeneID" id="39848380"/>
<dbReference type="InterPro" id="IPR007404">
    <property type="entry name" value="YdjM-like"/>
</dbReference>
<reference evidence="2 3" key="1">
    <citation type="journal article" date="2019" name="Nat. Commun.">
        <title>A new type of DNA phosphorothioation-based antiviral system in archaea.</title>
        <authorList>
            <person name="Xiong L."/>
            <person name="Liu S."/>
            <person name="Chen S."/>
            <person name="Xiao Y."/>
            <person name="Zhu B."/>
            <person name="Gao Y."/>
            <person name="Zhang Y."/>
            <person name="Chen B."/>
            <person name="Luo J."/>
            <person name="Deng Z."/>
            <person name="Chen X."/>
            <person name="Wang L."/>
            <person name="Chen S."/>
        </authorList>
    </citation>
    <scope>NUCLEOTIDE SEQUENCE [LARGE SCALE GENOMIC DNA]</scope>
    <source>
        <strain evidence="2 3">CBA1105</strain>
    </source>
</reference>
<feature type="transmembrane region" description="Helical" evidence="1">
    <location>
        <begin position="83"/>
        <end position="104"/>
    </location>
</feature>
<keyword evidence="2" id="KW-0378">Hydrolase</keyword>
<evidence type="ECO:0000256" key="1">
    <source>
        <dbReference type="SAM" id="Phobius"/>
    </source>
</evidence>
<dbReference type="EMBL" id="CP031310">
    <property type="protein sequence ID" value="QCC51714.1"/>
    <property type="molecule type" value="Genomic_DNA"/>
</dbReference>
<organism evidence="2 3">
    <name type="scientific">Halapricum salinum</name>
    <dbReference type="NCBI Taxonomy" id="1457250"/>
    <lineage>
        <taxon>Archaea</taxon>
        <taxon>Methanobacteriati</taxon>
        <taxon>Methanobacteriota</taxon>
        <taxon>Stenosarchaea group</taxon>
        <taxon>Halobacteria</taxon>
        <taxon>Halobacteriales</taxon>
        <taxon>Haloarculaceae</taxon>
        <taxon>Halapricum</taxon>
    </lineage>
</organism>
<protein>
    <submittedName>
        <fullName evidence="2">Metal-dependent hydrolase</fullName>
    </submittedName>
</protein>
<feature type="transmembrane region" description="Helical" evidence="1">
    <location>
        <begin position="135"/>
        <end position="159"/>
    </location>
</feature>
<sequence length="187" mass="20272">MWPWGHLAAGYLVYRALDSNGARSTVSLLALALGTQLPDLIDKPFAWTIPLLPNGRSLGHSLVLALPLLVGLIVVLDGRRRRVAAALATGYLTHLGTDALYPALTGEWYYVGFLGWPLIEPIEYPSESAGIVEHFLAFEVTLTSGFEILLFVLAVALWIHDGVPGLRDVLRAVVDGIGRLRDAFSTA</sequence>
<evidence type="ECO:0000313" key="3">
    <source>
        <dbReference type="Proteomes" id="UP000296706"/>
    </source>
</evidence>
<dbReference type="GO" id="GO:0016787">
    <property type="term" value="F:hydrolase activity"/>
    <property type="evidence" value="ECO:0007669"/>
    <property type="project" value="UniProtKB-KW"/>
</dbReference>
<name>A0A4D6HCB0_9EURY</name>
<feature type="transmembrane region" description="Helical" evidence="1">
    <location>
        <begin position="57"/>
        <end position="76"/>
    </location>
</feature>
<proteinExistence type="predicted"/>
<keyword evidence="3" id="KW-1185">Reference proteome</keyword>
<dbReference type="OrthoDB" id="206308at2157"/>